<protein>
    <submittedName>
        <fullName evidence="1">Uncharacterized protein</fullName>
    </submittedName>
</protein>
<reference evidence="1" key="2">
    <citation type="journal article" date="2015" name="Fish Shellfish Immunol.">
        <title>Early steps in the European eel (Anguilla anguilla)-Vibrio vulnificus interaction in the gills: Role of the RtxA13 toxin.</title>
        <authorList>
            <person name="Callol A."/>
            <person name="Pajuelo D."/>
            <person name="Ebbesson L."/>
            <person name="Teles M."/>
            <person name="MacKenzie S."/>
            <person name="Amaro C."/>
        </authorList>
    </citation>
    <scope>NUCLEOTIDE SEQUENCE</scope>
</reference>
<accession>A0A0E9S176</accession>
<sequence length="28" mass="3365">MDISYPIILSERKPQKSGRFKYLESLHK</sequence>
<dbReference type="AlphaFoldDB" id="A0A0E9S176"/>
<name>A0A0E9S176_ANGAN</name>
<reference evidence="1" key="1">
    <citation type="submission" date="2014-11" db="EMBL/GenBank/DDBJ databases">
        <authorList>
            <person name="Amaro Gonzalez C."/>
        </authorList>
    </citation>
    <scope>NUCLEOTIDE SEQUENCE</scope>
</reference>
<proteinExistence type="predicted"/>
<dbReference type="EMBL" id="GBXM01073373">
    <property type="protein sequence ID" value="JAH35204.1"/>
    <property type="molecule type" value="Transcribed_RNA"/>
</dbReference>
<evidence type="ECO:0000313" key="1">
    <source>
        <dbReference type="EMBL" id="JAH35204.1"/>
    </source>
</evidence>
<organism evidence="1">
    <name type="scientific">Anguilla anguilla</name>
    <name type="common">European freshwater eel</name>
    <name type="synonym">Muraena anguilla</name>
    <dbReference type="NCBI Taxonomy" id="7936"/>
    <lineage>
        <taxon>Eukaryota</taxon>
        <taxon>Metazoa</taxon>
        <taxon>Chordata</taxon>
        <taxon>Craniata</taxon>
        <taxon>Vertebrata</taxon>
        <taxon>Euteleostomi</taxon>
        <taxon>Actinopterygii</taxon>
        <taxon>Neopterygii</taxon>
        <taxon>Teleostei</taxon>
        <taxon>Anguilliformes</taxon>
        <taxon>Anguillidae</taxon>
        <taxon>Anguilla</taxon>
    </lineage>
</organism>